<organism evidence="6 7">
    <name type="scientific">Gilvimarinus algae</name>
    <dbReference type="NCBI Taxonomy" id="3058037"/>
    <lineage>
        <taxon>Bacteria</taxon>
        <taxon>Pseudomonadati</taxon>
        <taxon>Pseudomonadota</taxon>
        <taxon>Gammaproteobacteria</taxon>
        <taxon>Cellvibrionales</taxon>
        <taxon>Cellvibrionaceae</taxon>
        <taxon>Gilvimarinus</taxon>
    </lineage>
</organism>
<dbReference type="Gene3D" id="2.160.20.10">
    <property type="entry name" value="Single-stranded right-handed beta-helix, Pectin lyase-like"/>
    <property type="match status" value="1"/>
</dbReference>
<feature type="compositionally biased region" description="Low complexity" evidence="3">
    <location>
        <begin position="27"/>
        <end position="63"/>
    </location>
</feature>
<dbReference type="SMART" id="SM00656">
    <property type="entry name" value="Amb_all"/>
    <property type="match status" value="1"/>
</dbReference>
<comment type="similarity">
    <text evidence="2">Belongs to the polysaccharide lyase 1 family.</text>
</comment>
<evidence type="ECO:0000256" key="4">
    <source>
        <dbReference type="SAM" id="SignalP"/>
    </source>
</evidence>
<evidence type="ECO:0000256" key="3">
    <source>
        <dbReference type="SAM" id="MobiDB-lite"/>
    </source>
</evidence>
<keyword evidence="1 2" id="KW-0456">Lyase</keyword>
<dbReference type="Proteomes" id="UP001168380">
    <property type="component" value="Unassembled WGS sequence"/>
</dbReference>
<evidence type="ECO:0000259" key="5">
    <source>
        <dbReference type="SMART" id="SM00656"/>
    </source>
</evidence>
<feature type="domain" description="Pectate lyase" evidence="5">
    <location>
        <begin position="86"/>
        <end position="305"/>
    </location>
</feature>
<proteinExistence type="inferred from homology"/>
<dbReference type="PROSITE" id="PS51257">
    <property type="entry name" value="PROKAR_LIPOPROTEIN"/>
    <property type="match status" value="1"/>
</dbReference>
<reference evidence="6" key="1">
    <citation type="submission" date="2023-07" db="EMBL/GenBank/DDBJ databases">
        <title>Gilvimarinus algae sp. nov., isolated from the surface of Kelp.</title>
        <authorList>
            <person name="Sun Y.Y."/>
            <person name="Gong Y."/>
            <person name="Du Z.J."/>
        </authorList>
    </citation>
    <scope>NUCLEOTIDE SEQUENCE</scope>
    <source>
        <strain evidence="6">SDUM040014</strain>
    </source>
</reference>
<sequence>MKAVSLSSALVLSTLLGACGGGGGPTGSSSNGGSSSDRSSSSSVSSSSSSAASSQSSSSSSELSHCDAMNTVVGFASLGDGTTGGSGGDTVTVSTGAELVQALAGKGSDPLTIFVDGTLTPENSGTDKFEVTDMADVSIIGVDNNALLDGIGIKVKDASNIVIRNLTIRFVDTGEKDGISLEGPASNIWIDHNEIYNTLDSDKDYYDELVSGKRNVDNVTISYNYLHDSWKTSLWGSSDTDDAHRRITFYANYWENASSRMPLFRFGEAHILNNVYKDVSSTAVNSRMGATIRVEGTVFENVQNPIVSFYSSEVGYWDLAGNLYTNISWSNPSGGDIIAGPGTDLESTVSYTPAYEYTAMPASEVKAHVTLYAGSGKINECLPITP</sequence>
<dbReference type="GO" id="GO:0016829">
    <property type="term" value="F:lyase activity"/>
    <property type="evidence" value="ECO:0007669"/>
    <property type="project" value="UniProtKB-KW"/>
</dbReference>
<feature type="region of interest" description="Disordered" evidence="3">
    <location>
        <begin position="22"/>
        <end position="63"/>
    </location>
</feature>
<dbReference type="PANTHER" id="PTHR31683:SF18">
    <property type="entry name" value="PECTATE LYASE 21-RELATED"/>
    <property type="match status" value="1"/>
</dbReference>
<dbReference type="InterPro" id="IPR002022">
    <property type="entry name" value="Pec_lyase"/>
</dbReference>
<keyword evidence="7" id="KW-1185">Reference proteome</keyword>
<dbReference type="PANTHER" id="PTHR31683">
    <property type="entry name" value="PECTATE LYASE 18-RELATED"/>
    <property type="match status" value="1"/>
</dbReference>
<keyword evidence="2" id="KW-0119">Carbohydrate metabolism</keyword>
<dbReference type="InterPro" id="IPR011050">
    <property type="entry name" value="Pectin_lyase_fold/virulence"/>
</dbReference>
<feature type="signal peptide" evidence="4">
    <location>
        <begin position="1"/>
        <end position="18"/>
    </location>
</feature>
<dbReference type="SUPFAM" id="SSF51126">
    <property type="entry name" value="Pectin lyase-like"/>
    <property type="match status" value="1"/>
</dbReference>
<dbReference type="InterPro" id="IPR012334">
    <property type="entry name" value="Pectin_lyas_fold"/>
</dbReference>
<gene>
    <name evidence="6" type="ORF">QWI16_08110</name>
</gene>
<dbReference type="InterPro" id="IPR045032">
    <property type="entry name" value="PEL"/>
</dbReference>
<evidence type="ECO:0000313" key="7">
    <source>
        <dbReference type="Proteomes" id="UP001168380"/>
    </source>
</evidence>
<keyword evidence="2" id="KW-0964">Secreted</keyword>
<comment type="caution">
    <text evidence="6">The sequence shown here is derived from an EMBL/GenBank/DDBJ whole genome shotgun (WGS) entry which is preliminary data.</text>
</comment>
<keyword evidence="4" id="KW-0732">Signal</keyword>
<evidence type="ECO:0000256" key="1">
    <source>
        <dbReference type="ARBA" id="ARBA00023239"/>
    </source>
</evidence>
<name>A0ABT8TIJ1_9GAMM</name>
<dbReference type="Pfam" id="PF00544">
    <property type="entry name" value="Pectate_lyase_4"/>
    <property type="match status" value="1"/>
</dbReference>
<feature type="chain" id="PRO_5047059419" evidence="4">
    <location>
        <begin position="19"/>
        <end position="386"/>
    </location>
</feature>
<comment type="subcellular location">
    <subcellularLocation>
        <location evidence="2">Secreted</location>
    </subcellularLocation>
</comment>
<dbReference type="EMBL" id="JAULRT010000052">
    <property type="protein sequence ID" value="MDO3382137.1"/>
    <property type="molecule type" value="Genomic_DNA"/>
</dbReference>
<dbReference type="RefSeq" id="WP_302712297.1">
    <property type="nucleotide sequence ID" value="NZ_JAULRT010000052.1"/>
</dbReference>
<evidence type="ECO:0000313" key="6">
    <source>
        <dbReference type="EMBL" id="MDO3382137.1"/>
    </source>
</evidence>
<protein>
    <submittedName>
        <fullName evidence="6">Pectate lyase</fullName>
    </submittedName>
</protein>
<evidence type="ECO:0000256" key="2">
    <source>
        <dbReference type="RuleBase" id="RU361173"/>
    </source>
</evidence>
<accession>A0ABT8TIJ1</accession>
<keyword evidence="2" id="KW-0624">Polysaccharide degradation</keyword>